<dbReference type="AlphaFoldDB" id="A0A8X6K004"/>
<protein>
    <submittedName>
        <fullName evidence="2">Uncharacterized protein</fullName>
    </submittedName>
</protein>
<dbReference type="EMBL" id="BMAO01028425">
    <property type="protein sequence ID" value="GFR24576.1"/>
    <property type="molecule type" value="Genomic_DNA"/>
</dbReference>
<organism evidence="2 3">
    <name type="scientific">Trichonephila clavata</name>
    <name type="common">Joro spider</name>
    <name type="synonym">Nephila clavata</name>
    <dbReference type="NCBI Taxonomy" id="2740835"/>
    <lineage>
        <taxon>Eukaryota</taxon>
        <taxon>Metazoa</taxon>
        <taxon>Ecdysozoa</taxon>
        <taxon>Arthropoda</taxon>
        <taxon>Chelicerata</taxon>
        <taxon>Arachnida</taxon>
        <taxon>Araneae</taxon>
        <taxon>Araneomorphae</taxon>
        <taxon>Entelegynae</taxon>
        <taxon>Araneoidea</taxon>
        <taxon>Nephilidae</taxon>
        <taxon>Trichonephila</taxon>
    </lineage>
</organism>
<feature type="compositionally biased region" description="Pro residues" evidence="1">
    <location>
        <begin position="167"/>
        <end position="176"/>
    </location>
</feature>
<reference evidence="2" key="1">
    <citation type="submission" date="2020-07" db="EMBL/GenBank/DDBJ databases">
        <title>Multicomponent nature underlies the extraordinary mechanical properties of spider dragline silk.</title>
        <authorList>
            <person name="Kono N."/>
            <person name="Nakamura H."/>
            <person name="Mori M."/>
            <person name="Yoshida Y."/>
            <person name="Ohtoshi R."/>
            <person name="Malay A.D."/>
            <person name="Moran D.A.P."/>
            <person name="Tomita M."/>
            <person name="Numata K."/>
            <person name="Arakawa K."/>
        </authorList>
    </citation>
    <scope>NUCLEOTIDE SEQUENCE</scope>
</reference>
<accession>A0A8X6K004</accession>
<feature type="compositionally biased region" description="Polar residues" evidence="1">
    <location>
        <begin position="155"/>
        <end position="165"/>
    </location>
</feature>
<name>A0A8X6K004_TRICU</name>
<sequence>MELNLDHYLDSGMEMNLEQPPTSGNDMDVTLLCSDTASRPGTSQPSGCQRRRLATENLKYYAITIESIKSNINALRFNGLTDESNYIWKENHTRQADYTHLQEITVSKQKESSDDFVFPKKKKPCQLDSLIANIEPIERTRQIFNQPDQAMEKPLQTNLEQTSLKPKTPPPNNAEN</sequence>
<feature type="region of interest" description="Disordered" evidence="1">
    <location>
        <begin position="143"/>
        <end position="176"/>
    </location>
</feature>
<gene>
    <name evidence="2" type="ORF">TNCT_457221</name>
</gene>
<evidence type="ECO:0000313" key="3">
    <source>
        <dbReference type="Proteomes" id="UP000887116"/>
    </source>
</evidence>
<evidence type="ECO:0000256" key="1">
    <source>
        <dbReference type="SAM" id="MobiDB-lite"/>
    </source>
</evidence>
<keyword evidence="3" id="KW-1185">Reference proteome</keyword>
<dbReference type="Proteomes" id="UP000887116">
    <property type="component" value="Unassembled WGS sequence"/>
</dbReference>
<evidence type="ECO:0000313" key="2">
    <source>
        <dbReference type="EMBL" id="GFR24576.1"/>
    </source>
</evidence>
<comment type="caution">
    <text evidence="2">The sequence shown here is derived from an EMBL/GenBank/DDBJ whole genome shotgun (WGS) entry which is preliminary data.</text>
</comment>
<proteinExistence type="predicted"/>
<dbReference type="OrthoDB" id="10508801at2759"/>